<protein>
    <recommendedName>
        <fullName evidence="6">Extracellular membrane protein CFEM domain-containing protein</fullName>
    </recommendedName>
</protein>
<reference evidence="4" key="1">
    <citation type="journal article" date="2020" name="bioRxiv">
        <title>Whole genome comparisons of ergot fungi reveals the divergence and evolution of species within the genus Claviceps are the result of varying mechanisms driving genome evolution and host range expansion.</title>
        <authorList>
            <person name="Wyka S.A."/>
            <person name="Mondo S.J."/>
            <person name="Liu M."/>
            <person name="Dettman J."/>
            <person name="Nalam V."/>
            <person name="Broders K.D."/>
        </authorList>
    </citation>
    <scope>NUCLEOTIDE SEQUENCE</scope>
    <source>
        <strain evidence="4">CCC 602</strain>
    </source>
</reference>
<feature type="compositionally biased region" description="Pro residues" evidence="1">
    <location>
        <begin position="128"/>
        <end position="150"/>
    </location>
</feature>
<dbReference type="AlphaFoldDB" id="A0A9P7N4Z0"/>
<accession>A0A9P7N4Z0</accession>
<comment type="caution">
    <text evidence="4">The sequence shown here is derived from an EMBL/GenBank/DDBJ whole genome shotgun (WGS) entry which is preliminary data.</text>
</comment>
<feature type="compositionally biased region" description="Polar residues" evidence="1">
    <location>
        <begin position="107"/>
        <end position="120"/>
    </location>
</feature>
<name>A0A9P7N4Z0_9HYPO</name>
<dbReference type="Proteomes" id="UP000748025">
    <property type="component" value="Unassembled WGS sequence"/>
</dbReference>
<feature type="compositionally biased region" description="Low complexity" evidence="1">
    <location>
        <begin position="151"/>
        <end position="169"/>
    </location>
</feature>
<keyword evidence="2" id="KW-0812">Transmembrane</keyword>
<dbReference type="OrthoDB" id="3630276at2759"/>
<feature type="region of interest" description="Disordered" evidence="1">
    <location>
        <begin position="90"/>
        <end position="174"/>
    </location>
</feature>
<keyword evidence="2" id="KW-0472">Membrane</keyword>
<evidence type="ECO:0000313" key="4">
    <source>
        <dbReference type="EMBL" id="KAG5986796.1"/>
    </source>
</evidence>
<feature type="transmembrane region" description="Helical" evidence="2">
    <location>
        <begin position="246"/>
        <end position="268"/>
    </location>
</feature>
<evidence type="ECO:0000313" key="5">
    <source>
        <dbReference type="Proteomes" id="UP000748025"/>
    </source>
</evidence>
<gene>
    <name evidence="4" type="ORF">E4U43_005345</name>
</gene>
<evidence type="ECO:0008006" key="6">
    <source>
        <dbReference type="Google" id="ProtNLM"/>
    </source>
</evidence>
<organism evidence="4 5">
    <name type="scientific">Claviceps pusilla</name>
    <dbReference type="NCBI Taxonomy" id="123648"/>
    <lineage>
        <taxon>Eukaryota</taxon>
        <taxon>Fungi</taxon>
        <taxon>Dikarya</taxon>
        <taxon>Ascomycota</taxon>
        <taxon>Pezizomycotina</taxon>
        <taxon>Sordariomycetes</taxon>
        <taxon>Hypocreomycetidae</taxon>
        <taxon>Hypocreales</taxon>
        <taxon>Clavicipitaceae</taxon>
        <taxon>Claviceps</taxon>
    </lineage>
</organism>
<feature type="signal peptide" evidence="3">
    <location>
        <begin position="1"/>
        <end position="17"/>
    </location>
</feature>
<evidence type="ECO:0000256" key="1">
    <source>
        <dbReference type="SAM" id="MobiDB-lite"/>
    </source>
</evidence>
<sequence length="327" mass="34754">MKSLHLRALLLAGSAAAMPLHDCLSTHSDVLTGFTSCGDVQTVSRCLSSLSTFGKLDLHDCFIQAGCSPSQAHQQTDHLLTRCNDISPQAQELKKRQSEDDEPPSAPASTSSDVSQSMPQSTGTASPSPSPSASPLPSASPSPTPSPTPSPSSSVSASSSSATTPTTTPAPTPFNNNKFGHDCFRFGITSTMSCQMETVSDKVKTVNCKRVPVTTSDCLRGYICTVDRNHQDVCMEAHNGLDTSGIIIAIVFGSSILLGLGYLTFACFQERKMQKRTFAKAKAVALARAATMKQMKQQAQNAQSNDVREPLIQHPHDNAADPFVDHA</sequence>
<evidence type="ECO:0000256" key="2">
    <source>
        <dbReference type="SAM" id="Phobius"/>
    </source>
</evidence>
<keyword evidence="2" id="KW-1133">Transmembrane helix</keyword>
<keyword evidence="3" id="KW-0732">Signal</keyword>
<keyword evidence="5" id="KW-1185">Reference proteome</keyword>
<dbReference type="EMBL" id="SRPW01003506">
    <property type="protein sequence ID" value="KAG5986796.1"/>
    <property type="molecule type" value="Genomic_DNA"/>
</dbReference>
<feature type="chain" id="PRO_5040192928" description="Extracellular membrane protein CFEM domain-containing protein" evidence="3">
    <location>
        <begin position="18"/>
        <end position="327"/>
    </location>
</feature>
<evidence type="ECO:0000256" key="3">
    <source>
        <dbReference type="SAM" id="SignalP"/>
    </source>
</evidence>
<proteinExistence type="predicted"/>